<evidence type="ECO:0000313" key="1">
    <source>
        <dbReference type="EMBL" id="KAK6190491.1"/>
    </source>
</evidence>
<name>A0AAN8QE61_PATCE</name>
<dbReference type="Proteomes" id="UP001347796">
    <property type="component" value="Unassembled WGS sequence"/>
</dbReference>
<dbReference type="AlphaFoldDB" id="A0AAN8QE61"/>
<organism evidence="1 2">
    <name type="scientific">Patella caerulea</name>
    <name type="common">Rayed Mediterranean limpet</name>
    <dbReference type="NCBI Taxonomy" id="87958"/>
    <lineage>
        <taxon>Eukaryota</taxon>
        <taxon>Metazoa</taxon>
        <taxon>Spiralia</taxon>
        <taxon>Lophotrochozoa</taxon>
        <taxon>Mollusca</taxon>
        <taxon>Gastropoda</taxon>
        <taxon>Patellogastropoda</taxon>
        <taxon>Patelloidea</taxon>
        <taxon>Patellidae</taxon>
        <taxon>Patella</taxon>
    </lineage>
</organism>
<gene>
    <name evidence="1" type="ORF">SNE40_002352</name>
</gene>
<comment type="caution">
    <text evidence="1">The sequence shown here is derived from an EMBL/GenBank/DDBJ whole genome shotgun (WGS) entry which is preliminary data.</text>
</comment>
<protein>
    <submittedName>
        <fullName evidence="1">Uncharacterized protein</fullName>
    </submittedName>
</protein>
<dbReference type="EMBL" id="JAZGQO010000002">
    <property type="protein sequence ID" value="KAK6190491.1"/>
    <property type="molecule type" value="Genomic_DNA"/>
</dbReference>
<evidence type="ECO:0000313" key="2">
    <source>
        <dbReference type="Proteomes" id="UP001347796"/>
    </source>
</evidence>
<accession>A0AAN8QE61</accession>
<keyword evidence="2" id="KW-1185">Reference proteome</keyword>
<reference evidence="1 2" key="1">
    <citation type="submission" date="2024-01" db="EMBL/GenBank/DDBJ databases">
        <title>The genome of the rayed Mediterranean limpet Patella caerulea (Linnaeus, 1758).</title>
        <authorList>
            <person name="Anh-Thu Weber A."/>
            <person name="Halstead-Nussloch G."/>
        </authorList>
    </citation>
    <scope>NUCLEOTIDE SEQUENCE [LARGE SCALE GENOMIC DNA]</scope>
    <source>
        <strain evidence="1">AATW-2023a</strain>
        <tissue evidence="1">Whole specimen</tissue>
    </source>
</reference>
<sequence length="138" mass="15474">MGSEPGLMIANSLFSLSRARYNAQIIPILIVNNTNKTFRLKRGCVIGRVLPLYMAYVNSVSDTVRHTPIPTKRVLEDKFATLQVPDGERSNLLSVLKKNHDLFAGNDTELGHTDTVKMTIDTGEHPPIKQRPFPYPNE</sequence>
<proteinExistence type="predicted"/>